<keyword evidence="2 8" id="KW-0808">Transferase</keyword>
<name>A0A371J7H9_9FIRM</name>
<feature type="domain" description="tRNA nucleotidyltransferase/poly(A) polymerase RNA and SrmB- binding" evidence="10">
    <location>
        <begin position="172"/>
        <end position="226"/>
    </location>
</feature>
<evidence type="ECO:0000259" key="9">
    <source>
        <dbReference type="Pfam" id="PF01743"/>
    </source>
</evidence>
<protein>
    <submittedName>
        <fullName evidence="11">CCA tRNA nucleotidyltransferase</fullName>
        <ecNumber evidence="11">2.7.7.72</ecNumber>
    </submittedName>
</protein>
<dbReference type="InterPro" id="IPR002646">
    <property type="entry name" value="PolA_pol_head_dom"/>
</dbReference>
<evidence type="ECO:0000313" key="11">
    <source>
        <dbReference type="EMBL" id="RDY28741.1"/>
    </source>
</evidence>
<dbReference type="GO" id="GO:0008033">
    <property type="term" value="P:tRNA processing"/>
    <property type="evidence" value="ECO:0007669"/>
    <property type="project" value="UniProtKB-KW"/>
</dbReference>
<evidence type="ECO:0000256" key="8">
    <source>
        <dbReference type="RuleBase" id="RU003953"/>
    </source>
</evidence>
<organism evidence="11 12">
    <name type="scientific">Romboutsia weinsteinii</name>
    <dbReference type="NCBI Taxonomy" id="2020949"/>
    <lineage>
        <taxon>Bacteria</taxon>
        <taxon>Bacillati</taxon>
        <taxon>Bacillota</taxon>
        <taxon>Clostridia</taxon>
        <taxon>Peptostreptococcales</taxon>
        <taxon>Peptostreptococcaceae</taxon>
        <taxon>Romboutsia</taxon>
    </lineage>
</organism>
<dbReference type="GO" id="GO:0046872">
    <property type="term" value="F:metal ion binding"/>
    <property type="evidence" value="ECO:0007669"/>
    <property type="project" value="UniProtKB-KW"/>
</dbReference>
<dbReference type="EC" id="2.7.7.72" evidence="11"/>
<keyword evidence="12" id="KW-1185">Reference proteome</keyword>
<dbReference type="GO" id="GO:0004810">
    <property type="term" value="F:CCA tRNA nucleotidyltransferase activity"/>
    <property type="evidence" value="ECO:0007669"/>
    <property type="project" value="UniProtKB-EC"/>
</dbReference>
<dbReference type="InterPro" id="IPR043519">
    <property type="entry name" value="NT_sf"/>
</dbReference>
<sequence length="408" mass="47218">MKIRLPKKVKYIIDKIYDEGYEAFIVGGCVRDSILGIEPNDYDITTSAKPNDIMNIFKGYKIIDNGIKHGTVAVVVDKDIYEITTYRVEGEYEDNRRPKSVEFTSNIKDDLQRRDFTINAIAYNDKIGLVDNFNGLIDIKNKIVKTVGDPDERFNEDGLRIVRAIRFSSKLGFQIEKETLNSIYKNANIIKNISIERITEEFTKTILSDNPEKIILLYKTGIMKYLDIDSDINEESLKILRKCDKTLEDRLTILEYISIVKAKCNLCIDSKKNSVLNTLKYSNKLNIKCNIILEYMFIDLNDMNTVKIKQMLNKIGQDNLKKSLILKKIYSRFYLEDNTTQIDNIINEIDRIQNDKECYCIKDLDINGEILKELGYRGKDIGEKLNLLLNKVINNPKLNTRENLIGLL</sequence>
<dbReference type="InterPro" id="IPR050264">
    <property type="entry name" value="Bact_CCA-adding_enz_type3_sf"/>
</dbReference>
<evidence type="ECO:0000256" key="2">
    <source>
        <dbReference type="ARBA" id="ARBA00022679"/>
    </source>
</evidence>
<evidence type="ECO:0000256" key="1">
    <source>
        <dbReference type="ARBA" id="ARBA00001946"/>
    </source>
</evidence>
<evidence type="ECO:0000256" key="6">
    <source>
        <dbReference type="ARBA" id="ARBA00022741"/>
    </source>
</evidence>
<evidence type="ECO:0000313" key="12">
    <source>
        <dbReference type="Proteomes" id="UP000215694"/>
    </source>
</evidence>
<evidence type="ECO:0000259" key="10">
    <source>
        <dbReference type="Pfam" id="PF12627"/>
    </source>
</evidence>
<dbReference type="Gene3D" id="3.30.460.10">
    <property type="entry name" value="Beta Polymerase, domain 2"/>
    <property type="match status" value="1"/>
</dbReference>
<dbReference type="CDD" id="cd05398">
    <property type="entry name" value="NT_ClassII-CCAase"/>
    <property type="match status" value="1"/>
</dbReference>
<dbReference type="AlphaFoldDB" id="A0A371J7H9"/>
<comment type="cofactor">
    <cofactor evidence="1">
        <name>Mg(2+)</name>
        <dbReference type="ChEBI" id="CHEBI:18420"/>
    </cofactor>
</comment>
<keyword evidence="4 11" id="KW-0548">Nucleotidyltransferase</keyword>
<dbReference type="EMBL" id="NOJY02000005">
    <property type="protein sequence ID" value="RDY28741.1"/>
    <property type="molecule type" value="Genomic_DNA"/>
</dbReference>
<dbReference type="GO" id="GO:0000166">
    <property type="term" value="F:nucleotide binding"/>
    <property type="evidence" value="ECO:0007669"/>
    <property type="project" value="UniProtKB-KW"/>
</dbReference>
<dbReference type="OrthoDB" id="9805698at2"/>
<reference evidence="11 12" key="1">
    <citation type="journal article" date="2017" name="Genome Announc.">
        <title>Draft Genome Sequence of Romboutsia weinsteinii sp. nov. Strain CCRI-19649(T) Isolated from Surface Water.</title>
        <authorList>
            <person name="Maheux A.F."/>
            <person name="Boudreau D.K."/>
            <person name="Berube E."/>
            <person name="Boissinot M."/>
            <person name="Cantin P."/>
            <person name="Raymond F."/>
            <person name="Corbeil J."/>
            <person name="Omar R.F."/>
            <person name="Bergeron M.G."/>
        </authorList>
    </citation>
    <scope>NUCLEOTIDE SEQUENCE [LARGE SCALE GENOMIC DNA]</scope>
    <source>
        <strain evidence="11 12">CCRI-19649</strain>
    </source>
</reference>
<keyword evidence="3" id="KW-0819">tRNA processing</keyword>
<dbReference type="PANTHER" id="PTHR46173:SF1">
    <property type="entry name" value="CCA TRNA NUCLEOTIDYLTRANSFERASE 1, MITOCHONDRIAL"/>
    <property type="match status" value="1"/>
</dbReference>
<dbReference type="InterPro" id="IPR032828">
    <property type="entry name" value="PolyA_RNA-bd"/>
</dbReference>
<dbReference type="Gene3D" id="1.10.3090.10">
    <property type="entry name" value="cca-adding enzyme, domain 2"/>
    <property type="match status" value="1"/>
</dbReference>
<evidence type="ECO:0000256" key="4">
    <source>
        <dbReference type="ARBA" id="ARBA00022695"/>
    </source>
</evidence>
<keyword evidence="7" id="KW-0460">Magnesium</keyword>
<dbReference type="SUPFAM" id="SSF81301">
    <property type="entry name" value="Nucleotidyltransferase"/>
    <property type="match status" value="1"/>
</dbReference>
<comment type="similarity">
    <text evidence="8">Belongs to the tRNA nucleotidyltransferase/poly(A) polymerase family.</text>
</comment>
<dbReference type="GO" id="GO:0000049">
    <property type="term" value="F:tRNA binding"/>
    <property type="evidence" value="ECO:0007669"/>
    <property type="project" value="TreeGrafter"/>
</dbReference>
<feature type="domain" description="Poly A polymerase head" evidence="9">
    <location>
        <begin position="23"/>
        <end position="144"/>
    </location>
</feature>
<comment type="caution">
    <text evidence="11">The sequence shown here is derived from an EMBL/GenBank/DDBJ whole genome shotgun (WGS) entry which is preliminary data.</text>
</comment>
<accession>A0A371J7H9</accession>
<gene>
    <name evidence="11" type="ORF">CHL78_004185</name>
</gene>
<keyword evidence="6" id="KW-0547">Nucleotide-binding</keyword>
<dbReference type="PANTHER" id="PTHR46173">
    <property type="entry name" value="CCA TRNA NUCLEOTIDYLTRANSFERASE 1, MITOCHONDRIAL"/>
    <property type="match status" value="1"/>
</dbReference>
<dbReference type="NCBIfam" id="NF009814">
    <property type="entry name" value="PRK13299.1"/>
    <property type="match status" value="1"/>
</dbReference>
<dbReference type="RefSeq" id="WP_094366558.1">
    <property type="nucleotide sequence ID" value="NZ_NOJY02000005.1"/>
</dbReference>
<dbReference type="SUPFAM" id="SSF81891">
    <property type="entry name" value="Poly A polymerase C-terminal region-like"/>
    <property type="match status" value="1"/>
</dbReference>
<dbReference type="Pfam" id="PF12627">
    <property type="entry name" value="PolyA_pol_RNAbd"/>
    <property type="match status" value="1"/>
</dbReference>
<evidence type="ECO:0000256" key="7">
    <source>
        <dbReference type="ARBA" id="ARBA00022842"/>
    </source>
</evidence>
<dbReference type="Proteomes" id="UP000215694">
    <property type="component" value="Unassembled WGS sequence"/>
</dbReference>
<keyword evidence="5" id="KW-0479">Metal-binding</keyword>
<proteinExistence type="inferred from homology"/>
<evidence type="ECO:0000256" key="5">
    <source>
        <dbReference type="ARBA" id="ARBA00022723"/>
    </source>
</evidence>
<dbReference type="Pfam" id="PF01743">
    <property type="entry name" value="PolyA_pol"/>
    <property type="match status" value="1"/>
</dbReference>
<evidence type="ECO:0000256" key="3">
    <source>
        <dbReference type="ARBA" id="ARBA00022694"/>
    </source>
</evidence>
<keyword evidence="8" id="KW-0694">RNA-binding</keyword>